<evidence type="ECO:0000313" key="1">
    <source>
        <dbReference type="EMBL" id="QHT75782.1"/>
    </source>
</evidence>
<proteinExistence type="predicted"/>
<dbReference type="AlphaFoldDB" id="A0A6C0H5D9"/>
<reference evidence="1" key="1">
    <citation type="journal article" date="2020" name="Nature">
        <title>Giant virus diversity and host interactions through global metagenomics.</title>
        <authorList>
            <person name="Schulz F."/>
            <person name="Roux S."/>
            <person name="Paez-Espino D."/>
            <person name="Jungbluth S."/>
            <person name="Walsh D.A."/>
            <person name="Denef V.J."/>
            <person name="McMahon K.D."/>
            <person name="Konstantinidis K.T."/>
            <person name="Eloe-Fadrosh E.A."/>
            <person name="Kyrpides N.C."/>
            <person name="Woyke T."/>
        </authorList>
    </citation>
    <scope>NUCLEOTIDE SEQUENCE</scope>
    <source>
        <strain evidence="1">GVMAG-M-3300023179-71</strain>
    </source>
</reference>
<accession>A0A6C0H5D9</accession>
<name>A0A6C0H5D9_9ZZZZ</name>
<sequence>MNYIVLSIYKYSVSDFYNFVNYKQNFIILIDDVDYINDLSELIKLIKKKFPFPIICISNKIFNKSKKELLKISYPLEFKSPSINHIKSFYHSFLPDINYTFLPDLRKLDLIKSLYDQGIRHFPPQHFNTVIEILSTVKNIIHNKTHFYDLLNEDSNIIAMIWHENCVDLNISPQLYLSFLDNFCMTNNIDKIIYQKQIWLLNDIAFHIKVGYNNWLLHHNLDFIKDNNIRYTKIKTKYTTQSNNYNFLKYCSLLLLVDKNKLFEIINNNTNIEQLTKNEKNRLKKFINP</sequence>
<protein>
    <submittedName>
        <fullName evidence="1">Uncharacterized protein</fullName>
    </submittedName>
</protein>
<dbReference type="EMBL" id="MN739882">
    <property type="protein sequence ID" value="QHT75782.1"/>
    <property type="molecule type" value="Genomic_DNA"/>
</dbReference>
<organism evidence="1">
    <name type="scientific">viral metagenome</name>
    <dbReference type="NCBI Taxonomy" id="1070528"/>
    <lineage>
        <taxon>unclassified sequences</taxon>
        <taxon>metagenomes</taxon>
        <taxon>organismal metagenomes</taxon>
    </lineage>
</organism>